<dbReference type="GeneID" id="96635022"/>
<accession>A0A640SIP8</accession>
<evidence type="ECO:0000313" key="6">
    <source>
        <dbReference type="Proteomes" id="UP001432292"/>
    </source>
</evidence>
<gene>
    <name evidence="4" type="ORF">OG727_28360</name>
    <name evidence="3" type="ORF">Scani_56430</name>
</gene>
<dbReference type="AlphaFoldDB" id="A0A640SIP8"/>
<feature type="transmembrane region" description="Helical" evidence="2">
    <location>
        <begin position="6"/>
        <end position="23"/>
    </location>
</feature>
<feature type="compositionally biased region" description="Low complexity" evidence="1">
    <location>
        <begin position="354"/>
        <end position="382"/>
    </location>
</feature>
<feature type="compositionally biased region" description="Low complexity" evidence="1">
    <location>
        <begin position="420"/>
        <end position="430"/>
    </location>
</feature>
<reference evidence="3 5" key="1">
    <citation type="submission" date="2019-12" db="EMBL/GenBank/DDBJ databases">
        <title>Whole genome shotgun sequence of Streptomyces caniferus NBRC 15389.</title>
        <authorList>
            <person name="Ichikawa N."/>
            <person name="Kimura A."/>
            <person name="Kitahashi Y."/>
            <person name="Komaki H."/>
            <person name="Tamura T."/>
        </authorList>
    </citation>
    <scope>NUCLEOTIDE SEQUENCE [LARGE SCALE GENOMIC DNA]</scope>
    <source>
        <strain evidence="3 5">NBRC 15389</strain>
    </source>
</reference>
<name>A0A640SIP8_9ACTN</name>
<dbReference type="EMBL" id="CP108473">
    <property type="protein sequence ID" value="WUS25878.1"/>
    <property type="molecule type" value="Genomic_DNA"/>
</dbReference>
<evidence type="ECO:0000256" key="2">
    <source>
        <dbReference type="SAM" id="Phobius"/>
    </source>
</evidence>
<dbReference type="OrthoDB" id="4301348at2"/>
<dbReference type="EMBL" id="BLIN01000005">
    <property type="protein sequence ID" value="GFE09375.1"/>
    <property type="molecule type" value="Genomic_DNA"/>
</dbReference>
<feature type="compositionally biased region" description="Gly residues" evidence="1">
    <location>
        <begin position="297"/>
        <end position="310"/>
    </location>
</feature>
<feature type="compositionally biased region" description="Polar residues" evidence="1">
    <location>
        <begin position="135"/>
        <end position="154"/>
    </location>
</feature>
<feature type="compositionally biased region" description="Low complexity" evidence="1">
    <location>
        <begin position="285"/>
        <end position="296"/>
    </location>
</feature>
<dbReference type="Proteomes" id="UP000435837">
    <property type="component" value="Unassembled WGS sequence"/>
</dbReference>
<evidence type="ECO:0000313" key="5">
    <source>
        <dbReference type="Proteomes" id="UP000435837"/>
    </source>
</evidence>
<evidence type="ECO:0000313" key="3">
    <source>
        <dbReference type="EMBL" id="GFE09375.1"/>
    </source>
</evidence>
<evidence type="ECO:0000313" key="4">
    <source>
        <dbReference type="EMBL" id="WUS25878.1"/>
    </source>
</evidence>
<keyword evidence="2" id="KW-0472">Membrane</keyword>
<sequence length="430" mass="45335">MGWTVLYIAFGLVALWLLGEVLLQNKARLRWRLLAFAGFLAVVVGVVIPSIAVIGLGLVAFAIGQTNVTLSFRRGFTTGWALRGKAGASGEGGGRRRARSSAPPPAEPTLEVSGLEAVPPGEGLGRFDDGGPDTFESTGGFQSVDPSRRQNASGGQDPYAGQDTYAGQETYAGQGSYGGPGSYAGQDGFAAQNTAAGQEAFAAQETVIGQGFYDYTAGDDYRGQDPYQGQQQDQGAYATQAFAFPDDFARADTTAVYAPQPMPEETGQYGVYSPDARGQQPDYSGYDAYNGAAGNDAGNGNGYAYGGGYDQTGAGQDPYADPYAAYGDGSGQGQGQQAPYADPYLGAQQYAASYDPYQQGDPYQQADPYAASPYAAQQYDAQGQPLGQGYGETPPGGVWVPQQRDGELPPEQQPYPPYQQPGYDGQQYRY</sequence>
<keyword evidence="2" id="KW-0812">Transmembrane</keyword>
<feature type="region of interest" description="Disordered" evidence="1">
    <location>
        <begin position="86"/>
        <end position="164"/>
    </location>
</feature>
<protein>
    <submittedName>
        <fullName evidence="3">Uncharacterized protein</fullName>
    </submittedName>
</protein>
<evidence type="ECO:0000256" key="1">
    <source>
        <dbReference type="SAM" id="MobiDB-lite"/>
    </source>
</evidence>
<proteinExistence type="predicted"/>
<dbReference type="RefSeq" id="WP_159480440.1">
    <property type="nucleotide sequence ID" value="NZ_BAAATH010000064.1"/>
</dbReference>
<reference evidence="4" key="2">
    <citation type="submission" date="2022-10" db="EMBL/GenBank/DDBJ databases">
        <title>The complete genomes of actinobacterial strains from the NBC collection.</title>
        <authorList>
            <person name="Joergensen T.S."/>
            <person name="Alvarez Arevalo M."/>
            <person name="Sterndorff E.B."/>
            <person name="Faurdal D."/>
            <person name="Vuksanovic O."/>
            <person name="Mourched A.-S."/>
            <person name="Charusanti P."/>
            <person name="Shaw S."/>
            <person name="Blin K."/>
            <person name="Weber T."/>
        </authorList>
    </citation>
    <scope>NUCLEOTIDE SEQUENCE</scope>
    <source>
        <strain evidence="4">NBC_01256</strain>
    </source>
</reference>
<feature type="region of interest" description="Disordered" evidence="1">
    <location>
        <begin position="257"/>
        <end position="430"/>
    </location>
</feature>
<dbReference type="Proteomes" id="UP001432292">
    <property type="component" value="Chromosome"/>
</dbReference>
<organism evidence="3 5">
    <name type="scientific">Streptomyces caniferus</name>
    <dbReference type="NCBI Taxonomy" id="285557"/>
    <lineage>
        <taxon>Bacteria</taxon>
        <taxon>Bacillati</taxon>
        <taxon>Actinomycetota</taxon>
        <taxon>Actinomycetes</taxon>
        <taxon>Kitasatosporales</taxon>
        <taxon>Streptomycetaceae</taxon>
        <taxon>Streptomyces</taxon>
    </lineage>
</organism>
<keyword evidence="2" id="KW-1133">Transmembrane helix</keyword>
<feature type="transmembrane region" description="Helical" evidence="2">
    <location>
        <begin position="35"/>
        <end position="63"/>
    </location>
</feature>
<keyword evidence="6" id="KW-1185">Reference proteome</keyword>